<keyword evidence="3" id="KW-0238">DNA-binding</keyword>
<evidence type="ECO:0000256" key="6">
    <source>
        <dbReference type="SAM" id="MobiDB-lite"/>
    </source>
</evidence>
<dbReference type="GO" id="GO:0032502">
    <property type="term" value="P:developmental process"/>
    <property type="evidence" value="ECO:0007669"/>
    <property type="project" value="TreeGrafter"/>
</dbReference>
<dbReference type="EMBL" id="CAJHNH020000253">
    <property type="protein sequence ID" value="CAG5116422.1"/>
    <property type="molecule type" value="Genomic_DNA"/>
</dbReference>
<dbReference type="Proteomes" id="UP000678393">
    <property type="component" value="Unassembled WGS sequence"/>
</dbReference>
<dbReference type="SUPFAM" id="SSF47459">
    <property type="entry name" value="HLH, helix-loop-helix DNA-binding domain"/>
    <property type="match status" value="1"/>
</dbReference>
<gene>
    <name evidence="8" type="ORF">CUNI_LOCUS1980</name>
</gene>
<evidence type="ECO:0000313" key="8">
    <source>
        <dbReference type="EMBL" id="CAG5116422.1"/>
    </source>
</evidence>
<protein>
    <recommendedName>
        <fullName evidence="7">BHLH domain-containing protein</fullName>
    </recommendedName>
</protein>
<dbReference type="GO" id="GO:0000977">
    <property type="term" value="F:RNA polymerase II transcription regulatory region sequence-specific DNA binding"/>
    <property type="evidence" value="ECO:0007669"/>
    <property type="project" value="TreeGrafter"/>
</dbReference>
<dbReference type="Pfam" id="PF00010">
    <property type="entry name" value="HLH"/>
    <property type="match status" value="1"/>
</dbReference>
<evidence type="ECO:0000259" key="7">
    <source>
        <dbReference type="PROSITE" id="PS50888"/>
    </source>
</evidence>
<reference evidence="8" key="1">
    <citation type="submission" date="2021-04" db="EMBL/GenBank/DDBJ databases">
        <authorList>
            <consortium name="Molecular Ecology Group"/>
        </authorList>
    </citation>
    <scope>NUCLEOTIDE SEQUENCE</scope>
</reference>
<keyword evidence="5" id="KW-0539">Nucleus</keyword>
<evidence type="ECO:0000256" key="5">
    <source>
        <dbReference type="ARBA" id="ARBA00023242"/>
    </source>
</evidence>
<evidence type="ECO:0000256" key="2">
    <source>
        <dbReference type="ARBA" id="ARBA00023015"/>
    </source>
</evidence>
<evidence type="ECO:0000256" key="4">
    <source>
        <dbReference type="ARBA" id="ARBA00023163"/>
    </source>
</evidence>
<feature type="compositionally biased region" description="Basic residues" evidence="6">
    <location>
        <begin position="15"/>
        <end position="27"/>
    </location>
</feature>
<evidence type="ECO:0000256" key="1">
    <source>
        <dbReference type="ARBA" id="ARBA00004123"/>
    </source>
</evidence>
<dbReference type="GO" id="GO:0046983">
    <property type="term" value="F:protein dimerization activity"/>
    <property type="evidence" value="ECO:0007669"/>
    <property type="project" value="InterPro"/>
</dbReference>
<dbReference type="AlphaFoldDB" id="A0A8S3YLV4"/>
<dbReference type="SMART" id="SM00353">
    <property type="entry name" value="HLH"/>
    <property type="match status" value="1"/>
</dbReference>
<evidence type="ECO:0000313" key="9">
    <source>
        <dbReference type="Proteomes" id="UP000678393"/>
    </source>
</evidence>
<dbReference type="PROSITE" id="PS50888">
    <property type="entry name" value="BHLH"/>
    <property type="match status" value="1"/>
</dbReference>
<dbReference type="CDD" id="cd11465">
    <property type="entry name" value="bHLH_TS_scleraxis_like"/>
    <property type="match status" value="1"/>
</dbReference>
<organism evidence="8 9">
    <name type="scientific">Candidula unifasciata</name>
    <dbReference type="NCBI Taxonomy" id="100452"/>
    <lineage>
        <taxon>Eukaryota</taxon>
        <taxon>Metazoa</taxon>
        <taxon>Spiralia</taxon>
        <taxon>Lophotrochozoa</taxon>
        <taxon>Mollusca</taxon>
        <taxon>Gastropoda</taxon>
        <taxon>Heterobranchia</taxon>
        <taxon>Euthyneura</taxon>
        <taxon>Panpulmonata</taxon>
        <taxon>Eupulmonata</taxon>
        <taxon>Stylommatophora</taxon>
        <taxon>Helicina</taxon>
        <taxon>Helicoidea</taxon>
        <taxon>Geomitridae</taxon>
        <taxon>Candidula</taxon>
    </lineage>
</organism>
<dbReference type="GO" id="GO:0000981">
    <property type="term" value="F:DNA-binding transcription factor activity, RNA polymerase II-specific"/>
    <property type="evidence" value="ECO:0007669"/>
    <property type="project" value="TreeGrafter"/>
</dbReference>
<dbReference type="InterPro" id="IPR036638">
    <property type="entry name" value="HLH_DNA-bd_sf"/>
</dbReference>
<evidence type="ECO:0000256" key="3">
    <source>
        <dbReference type="ARBA" id="ARBA00023125"/>
    </source>
</evidence>
<dbReference type="PANTHER" id="PTHR23349:SF42">
    <property type="entry name" value="BHLH DOMAIN-CONTAINING PROTEIN"/>
    <property type="match status" value="1"/>
</dbReference>
<feature type="region of interest" description="Disordered" evidence="6">
    <location>
        <begin position="50"/>
        <end position="70"/>
    </location>
</feature>
<keyword evidence="4" id="KW-0804">Transcription</keyword>
<comment type="subcellular location">
    <subcellularLocation>
        <location evidence="1">Nucleus</location>
    </subcellularLocation>
</comment>
<name>A0A8S3YLV4_9EUPU</name>
<dbReference type="Gene3D" id="4.10.280.10">
    <property type="entry name" value="Helix-loop-helix DNA-binding domain"/>
    <property type="match status" value="1"/>
</dbReference>
<dbReference type="InterPro" id="IPR050283">
    <property type="entry name" value="E-box_TF_Regulators"/>
</dbReference>
<feature type="domain" description="BHLH" evidence="7">
    <location>
        <begin position="58"/>
        <end position="110"/>
    </location>
</feature>
<dbReference type="OrthoDB" id="10055449at2759"/>
<feature type="non-terminal residue" evidence="8">
    <location>
        <position position="156"/>
    </location>
</feature>
<dbReference type="InterPro" id="IPR011598">
    <property type="entry name" value="bHLH_dom"/>
</dbReference>
<keyword evidence="2" id="KW-0805">Transcription regulation</keyword>
<dbReference type="FunFam" id="4.10.280.10:FF:000010">
    <property type="entry name" value="Scleraxis bHLH transcription factor"/>
    <property type="match status" value="1"/>
</dbReference>
<proteinExistence type="predicted"/>
<accession>A0A8S3YLV4</accession>
<feature type="region of interest" description="Disordered" evidence="6">
    <location>
        <begin position="1"/>
        <end position="32"/>
    </location>
</feature>
<dbReference type="PANTHER" id="PTHR23349">
    <property type="entry name" value="BASIC HELIX-LOOP-HELIX TRANSCRIPTION FACTOR, TWIST"/>
    <property type="match status" value="1"/>
</dbReference>
<comment type="caution">
    <text evidence="8">The sequence shown here is derived from an EMBL/GenBank/DDBJ whole genome shotgun (WGS) entry which is preliminary data.</text>
</comment>
<dbReference type="GO" id="GO:0005634">
    <property type="term" value="C:nucleus"/>
    <property type="evidence" value="ECO:0007669"/>
    <property type="project" value="UniProtKB-SubCell"/>
</dbReference>
<keyword evidence="9" id="KW-1185">Reference proteome</keyword>
<sequence length="156" mass="17340">MTEYIDNESKFLTHSSRRPPTKSKKPNRIMNNMTSSGHRNMAGLMVSHGAEMSEHGAKPRCTTNTRERDRTQSVNTAFVTLRTLIPTEPADRKLSKIETLRLAASYIAHLSTVLLVGAECSQQPCIRHQAIARGHLALDTPQPVCTFCMSAAKHKL</sequence>